<feature type="transmembrane region" description="Helical" evidence="6">
    <location>
        <begin position="260"/>
        <end position="279"/>
    </location>
</feature>
<sequence>MKDNLVVEKRQRIQGVMLGLVVALIWGGYLAVSRHAIVDGFNEYELAFLRYASCSVVILPLWLFRCHQYFNRPQEQTLVILLGRSLVLAALAGPLFVIVGAGGYHYAPLAHGAVIQLGSVTLGSAILAAWCLNQRLGRSQFFGLLILLAGLLSIAGPAILEGGSNAWKGDLLFVFAGCLWSVFSTLLQRWKMTPITAVMAVSFLSTLSYGSWFLTVYGTSWLKHSWDALFEVVAVQGVASGILAVYAYARCVQLLGSANAALFAALAPACAMLLGVPLTGEWPTLGQWSGLIVVSMGLLIALRKNSK</sequence>
<keyword evidence="3 6" id="KW-0812">Transmembrane</keyword>
<dbReference type="InterPro" id="IPR037185">
    <property type="entry name" value="EmrE-like"/>
</dbReference>
<evidence type="ECO:0000256" key="1">
    <source>
        <dbReference type="ARBA" id="ARBA00004141"/>
    </source>
</evidence>
<feature type="transmembrane region" description="Helical" evidence="6">
    <location>
        <begin position="113"/>
        <end position="132"/>
    </location>
</feature>
<feature type="transmembrane region" description="Helical" evidence="6">
    <location>
        <begin position="285"/>
        <end position="302"/>
    </location>
</feature>
<proteinExistence type="inferred from homology"/>
<feature type="transmembrane region" description="Helical" evidence="6">
    <location>
        <begin position="85"/>
        <end position="107"/>
    </location>
</feature>
<gene>
    <name evidence="8" type="ORF">DET48_12926</name>
</gene>
<dbReference type="InterPro" id="IPR050638">
    <property type="entry name" value="AA-Vitamin_Transporters"/>
</dbReference>
<evidence type="ECO:0000259" key="7">
    <source>
        <dbReference type="Pfam" id="PF00892"/>
    </source>
</evidence>
<reference evidence="8 9" key="1">
    <citation type="submission" date="2018-06" db="EMBL/GenBank/DDBJ databases">
        <title>Freshwater and sediment microbial communities from various areas in North America, analyzing microbe dynamics in response to fracking.</title>
        <authorList>
            <person name="Lamendella R."/>
        </authorList>
    </citation>
    <scope>NUCLEOTIDE SEQUENCE [LARGE SCALE GENOMIC DNA]</scope>
    <source>
        <strain evidence="8 9">99A</strain>
    </source>
</reference>
<evidence type="ECO:0000256" key="6">
    <source>
        <dbReference type="SAM" id="Phobius"/>
    </source>
</evidence>
<dbReference type="Pfam" id="PF00892">
    <property type="entry name" value="EamA"/>
    <property type="match status" value="2"/>
</dbReference>
<feature type="transmembrane region" description="Helical" evidence="6">
    <location>
        <begin position="166"/>
        <end position="183"/>
    </location>
</feature>
<dbReference type="SUPFAM" id="SSF103481">
    <property type="entry name" value="Multidrug resistance efflux transporter EmrE"/>
    <property type="match status" value="1"/>
</dbReference>
<evidence type="ECO:0000313" key="8">
    <source>
        <dbReference type="EMBL" id="RAS59114.1"/>
    </source>
</evidence>
<feature type="domain" description="EamA" evidence="7">
    <location>
        <begin position="168"/>
        <end position="302"/>
    </location>
</feature>
<evidence type="ECO:0000313" key="9">
    <source>
        <dbReference type="Proteomes" id="UP000248729"/>
    </source>
</evidence>
<organism evidence="8 9">
    <name type="scientific">Vibrio diazotrophicus</name>
    <dbReference type="NCBI Taxonomy" id="685"/>
    <lineage>
        <taxon>Bacteria</taxon>
        <taxon>Pseudomonadati</taxon>
        <taxon>Pseudomonadota</taxon>
        <taxon>Gammaproteobacteria</taxon>
        <taxon>Vibrionales</taxon>
        <taxon>Vibrionaceae</taxon>
        <taxon>Vibrio</taxon>
    </lineage>
</organism>
<name>A0A329E728_VIBDI</name>
<dbReference type="EMBL" id="QLTR01000029">
    <property type="protein sequence ID" value="RAS59114.1"/>
    <property type="molecule type" value="Genomic_DNA"/>
</dbReference>
<comment type="similarity">
    <text evidence="2">Belongs to the EamA transporter family.</text>
</comment>
<evidence type="ECO:0000256" key="2">
    <source>
        <dbReference type="ARBA" id="ARBA00007362"/>
    </source>
</evidence>
<dbReference type="GO" id="GO:0016020">
    <property type="term" value="C:membrane"/>
    <property type="evidence" value="ECO:0007669"/>
    <property type="project" value="UniProtKB-SubCell"/>
</dbReference>
<evidence type="ECO:0000256" key="5">
    <source>
        <dbReference type="ARBA" id="ARBA00023136"/>
    </source>
</evidence>
<feature type="domain" description="EamA" evidence="7">
    <location>
        <begin position="15"/>
        <end position="154"/>
    </location>
</feature>
<dbReference type="Proteomes" id="UP000248729">
    <property type="component" value="Unassembled WGS sequence"/>
</dbReference>
<keyword evidence="4 6" id="KW-1133">Transmembrane helix</keyword>
<dbReference type="PANTHER" id="PTHR32322">
    <property type="entry name" value="INNER MEMBRANE TRANSPORTER"/>
    <property type="match status" value="1"/>
</dbReference>
<feature type="transmembrane region" description="Helical" evidence="6">
    <location>
        <begin position="12"/>
        <end position="32"/>
    </location>
</feature>
<comment type="caution">
    <text evidence="8">The sequence shown here is derived from an EMBL/GenBank/DDBJ whole genome shotgun (WGS) entry which is preliminary data.</text>
</comment>
<dbReference type="AlphaFoldDB" id="A0A329E728"/>
<feature type="transmembrane region" description="Helical" evidence="6">
    <location>
        <begin position="141"/>
        <end position="160"/>
    </location>
</feature>
<feature type="transmembrane region" description="Helical" evidence="6">
    <location>
        <begin position="195"/>
        <end position="216"/>
    </location>
</feature>
<dbReference type="PANTHER" id="PTHR32322:SF2">
    <property type="entry name" value="EAMA DOMAIN-CONTAINING PROTEIN"/>
    <property type="match status" value="1"/>
</dbReference>
<feature type="transmembrane region" description="Helical" evidence="6">
    <location>
        <begin position="228"/>
        <end position="248"/>
    </location>
</feature>
<accession>A0A329E728</accession>
<comment type="subcellular location">
    <subcellularLocation>
        <location evidence="1">Membrane</location>
        <topology evidence="1">Multi-pass membrane protein</topology>
    </subcellularLocation>
</comment>
<dbReference type="InterPro" id="IPR000620">
    <property type="entry name" value="EamA_dom"/>
</dbReference>
<keyword evidence="5 6" id="KW-0472">Membrane</keyword>
<evidence type="ECO:0000256" key="4">
    <source>
        <dbReference type="ARBA" id="ARBA00022989"/>
    </source>
</evidence>
<feature type="transmembrane region" description="Helical" evidence="6">
    <location>
        <begin position="44"/>
        <end position="64"/>
    </location>
</feature>
<dbReference type="RefSeq" id="WP_112404509.1">
    <property type="nucleotide sequence ID" value="NZ_QLTR01000029.1"/>
</dbReference>
<protein>
    <submittedName>
        <fullName evidence="8">Drug/metabolite transporter (DMT)-like permease</fullName>
    </submittedName>
</protein>
<evidence type="ECO:0000256" key="3">
    <source>
        <dbReference type="ARBA" id="ARBA00022692"/>
    </source>
</evidence>